<dbReference type="Pfam" id="PF03576">
    <property type="entry name" value="Peptidase_S58"/>
    <property type="match status" value="1"/>
</dbReference>
<dbReference type="EMBL" id="LZTJ01000031">
    <property type="protein sequence ID" value="OBP72896.1"/>
    <property type="molecule type" value="Genomic_DNA"/>
</dbReference>
<evidence type="ECO:0000313" key="2">
    <source>
        <dbReference type="EMBL" id="OBP72896.1"/>
    </source>
</evidence>
<dbReference type="Gene3D" id="3.60.70.12">
    <property type="entry name" value="L-amino peptidase D-ALA esterase/amidase"/>
    <property type="match status" value="1"/>
</dbReference>
<proteinExistence type="inferred from homology"/>
<comment type="caution">
    <text evidence="2">The sequence shown here is derived from an EMBL/GenBank/DDBJ whole genome shotgun (WGS) entry which is preliminary data.</text>
</comment>
<dbReference type="GeneID" id="66684379"/>
<dbReference type="InterPro" id="IPR005321">
    <property type="entry name" value="Peptidase_S58_DmpA"/>
</dbReference>
<reference evidence="3" key="1">
    <citation type="submission" date="2016-06" db="EMBL/GenBank/DDBJ databases">
        <title>NZP2037 Pacbio-Illumina hybrid assembly.</title>
        <authorList>
            <person name="Ramsay J.P."/>
        </authorList>
    </citation>
    <scope>NUCLEOTIDE SEQUENCE [LARGE SCALE GENOMIC DNA]</scope>
    <source>
        <strain evidence="3">R7ANS::ICEMlSym2042</strain>
    </source>
</reference>
<dbReference type="CDD" id="cd02252">
    <property type="entry name" value="nylC_like"/>
    <property type="match status" value="1"/>
</dbReference>
<comment type="similarity">
    <text evidence="1">Belongs to the peptidase S58 family.</text>
</comment>
<dbReference type="GO" id="GO:0004177">
    <property type="term" value="F:aminopeptidase activity"/>
    <property type="evidence" value="ECO:0007669"/>
    <property type="project" value="TreeGrafter"/>
</dbReference>
<dbReference type="PANTHER" id="PTHR36512:SF3">
    <property type="entry name" value="BLR5678 PROTEIN"/>
    <property type="match status" value="1"/>
</dbReference>
<name>A0A1A5HU69_RHILI</name>
<organism evidence="2 3">
    <name type="scientific">Rhizobium loti</name>
    <name type="common">Mesorhizobium loti</name>
    <dbReference type="NCBI Taxonomy" id="381"/>
    <lineage>
        <taxon>Bacteria</taxon>
        <taxon>Pseudomonadati</taxon>
        <taxon>Pseudomonadota</taxon>
        <taxon>Alphaproteobacteria</taxon>
        <taxon>Hyphomicrobiales</taxon>
        <taxon>Phyllobacteriaceae</taxon>
        <taxon>Mesorhizobium</taxon>
    </lineage>
</organism>
<dbReference type="SUPFAM" id="SSF56266">
    <property type="entry name" value="DmpA/ArgJ-like"/>
    <property type="match status" value="1"/>
</dbReference>
<dbReference type="PANTHER" id="PTHR36512">
    <property type="entry name" value="D-AMINOPEPTIDASE"/>
    <property type="match status" value="1"/>
</dbReference>
<sequence length="341" mass="34924">MFHTGPRNLITDVAGLRVGNSSDARLKSGVTTILCDEPAVAGVQILGGAPGTRETDLLEPHNSIEAIHAVVLSGGSAFGLDAASGVQAALRERGVGFEVGGFRVPIVPAAILFDLRNGGDKDWGRYPPYRDLGYEAAQSAATDFQLGTVGAGTGALTAGLKGGLGSASTLLDTGVTIGALAAVNPTGSVTVGRTRHFWAAPFEIGDEFGGLGYPSPMPADAKEIVLKYRDKHAGKQMETSGNTTIAVIATDAVLTKAAAKRLAMSAHDGFVRAIWPTHTPADGDLVFALATGTSGIRLEADAAIDLYAAAGATMARAIGRGVFAATPADNDLFPVWSSRLG</sequence>
<evidence type="ECO:0000313" key="3">
    <source>
        <dbReference type="Proteomes" id="UP000093748"/>
    </source>
</evidence>
<protein>
    <submittedName>
        <fullName evidence="2">Peptidase T4</fullName>
    </submittedName>
</protein>
<accession>A0A1A5HU69</accession>
<dbReference type="OrthoDB" id="9808347at2"/>
<dbReference type="InterPro" id="IPR016117">
    <property type="entry name" value="ArgJ-like_dom_sf"/>
</dbReference>
<dbReference type="AlphaFoldDB" id="A0A1A5HU69"/>
<gene>
    <name evidence="2" type="ORF">BAE39_20435</name>
</gene>
<evidence type="ECO:0000256" key="1">
    <source>
        <dbReference type="ARBA" id="ARBA00007068"/>
    </source>
</evidence>
<dbReference type="RefSeq" id="WP_032930056.1">
    <property type="nucleotide sequence ID" value="NZ_LZTH01000010.1"/>
</dbReference>
<dbReference type="Proteomes" id="UP000093748">
    <property type="component" value="Unassembled WGS sequence"/>
</dbReference>